<accession>A0A1T4Q0K3</accession>
<feature type="region of interest" description="Disordered" evidence="1">
    <location>
        <begin position="1"/>
        <end position="31"/>
    </location>
</feature>
<dbReference type="EMBL" id="FUWZ01000002">
    <property type="protein sequence ID" value="SJZ96738.1"/>
    <property type="molecule type" value="Genomic_DNA"/>
</dbReference>
<dbReference type="AlphaFoldDB" id="A0A1T4Q0K3"/>
<protein>
    <submittedName>
        <fullName evidence="2">Uncharacterized protein</fullName>
    </submittedName>
</protein>
<reference evidence="3" key="1">
    <citation type="submission" date="2017-02" db="EMBL/GenBank/DDBJ databases">
        <authorList>
            <person name="Varghese N."/>
            <person name="Submissions S."/>
        </authorList>
    </citation>
    <scope>NUCLEOTIDE SEQUENCE [LARGE SCALE GENOMIC DNA]</scope>
    <source>
        <strain evidence="3">DSM 22224</strain>
    </source>
</reference>
<evidence type="ECO:0000313" key="2">
    <source>
        <dbReference type="EMBL" id="SJZ96738.1"/>
    </source>
</evidence>
<proteinExistence type="predicted"/>
<evidence type="ECO:0000313" key="3">
    <source>
        <dbReference type="Proteomes" id="UP000190367"/>
    </source>
</evidence>
<dbReference type="Proteomes" id="UP000190367">
    <property type="component" value="Unassembled WGS sequence"/>
</dbReference>
<feature type="compositionally biased region" description="Basic residues" evidence="1">
    <location>
        <begin position="7"/>
        <end position="19"/>
    </location>
</feature>
<name>A0A1T4Q0K3_9BACT</name>
<gene>
    <name evidence="2" type="ORF">SAMN04488128_10280</name>
</gene>
<evidence type="ECO:0000256" key="1">
    <source>
        <dbReference type="SAM" id="MobiDB-lite"/>
    </source>
</evidence>
<organism evidence="2 3">
    <name type="scientific">Chitinophaga eiseniae</name>
    <dbReference type="NCBI Taxonomy" id="634771"/>
    <lineage>
        <taxon>Bacteria</taxon>
        <taxon>Pseudomonadati</taxon>
        <taxon>Bacteroidota</taxon>
        <taxon>Chitinophagia</taxon>
        <taxon>Chitinophagales</taxon>
        <taxon>Chitinophagaceae</taxon>
        <taxon>Chitinophaga</taxon>
    </lineage>
</organism>
<keyword evidence="3" id="KW-1185">Reference proteome</keyword>
<sequence length="31" mass="3652">MYTLKKQGLRKKQKPKLNQKKPNVTLLKLGQ</sequence>